<proteinExistence type="predicted"/>
<keyword evidence="3" id="KW-1185">Reference proteome</keyword>
<evidence type="ECO:0000256" key="1">
    <source>
        <dbReference type="SAM" id="MobiDB-lite"/>
    </source>
</evidence>
<dbReference type="EMBL" id="FNEJ01000037">
    <property type="protein sequence ID" value="SDJ49707.1"/>
    <property type="molecule type" value="Genomic_DNA"/>
</dbReference>
<name>A0A1G8U7I8_9RHOB</name>
<sequence>MDDEPLPYHARFLDHGKDIAPEDAGFDPALKKILADLYDRQRMESLRLYNNTARPAHEIDVDMAALDIAHEEERDRYIRDYQEANELRRVRAEDRQAQAQDQDRKLTR</sequence>
<protein>
    <submittedName>
        <fullName evidence="2">Uncharacterized protein</fullName>
    </submittedName>
</protein>
<accession>A0A1G8U7I8</accession>
<evidence type="ECO:0000313" key="3">
    <source>
        <dbReference type="Proteomes" id="UP000199093"/>
    </source>
</evidence>
<organism evidence="2 3">
    <name type="scientific">Salipiger marinus</name>
    <dbReference type="NCBI Taxonomy" id="555512"/>
    <lineage>
        <taxon>Bacteria</taxon>
        <taxon>Pseudomonadati</taxon>
        <taxon>Pseudomonadota</taxon>
        <taxon>Alphaproteobacteria</taxon>
        <taxon>Rhodobacterales</taxon>
        <taxon>Roseobacteraceae</taxon>
        <taxon>Salipiger</taxon>
    </lineage>
</organism>
<evidence type="ECO:0000313" key="2">
    <source>
        <dbReference type="EMBL" id="SDJ49707.1"/>
    </source>
</evidence>
<dbReference type="RefSeq" id="WP_089852083.1">
    <property type="nucleotide sequence ID" value="NZ_FNEJ01000037.1"/>
</dbReference>
<gene>
    <name evidence="2" type="ORF">SAMN04487993_10375</name>
</gene>
<feature type="region of interest" description="Disordered" evidence="1">
    <location>
        <begin position="89"/>
        <end position="108"/>
    </location>
</feature>
<dbReference type="AlphaFoldDB" id="A0A1G8U7I8"/>
<reference evidence="2 3" key="1">
    <citation type="submission" date="2016-10" db="EMBL/GenBank/DDBJ databases">
        <authorList>
            <person name="de Groot N.N."/>
        </authorList>
    </citation>
    <scope>NUCLEOTIDE SEQUENCE [LARGE SCALE GENOMIC DNA]</scope>
    <source>
        <strain evidence="2 3">DSM 26424</strain>
    </source>
</reference>
<dbReference type="Proteomes" id="UP000199093">
    <property type="component" value="Unassembled WGS sequence"/>
</dbReference>